<keyword evidence="1" id="KW-0472">Membrane</keyword>
<feature type="transmembrane region" description="Helical" evidence="1">
    <location>
        <begin position="100"/>
        <end position="116"/>
    </location>
</feature>
<sequence length="703" mass="80476">MQSMRNKRRPIALVFILLFSQFIVHLVILLNIPVARQSLSFIYFTLFSGFLILKLLMLKELDGIEKILFSVGFGVTFIMIMGLFINEFCLLFGFMQPLSLMPLMVTLNSVIILLWATYIKNGEENFTYFRPRGLNPLIALFMIPFVLSIVGVTWVNAFGNNLILLVMLITISLLFVACFIYNKLTLWNIYPLVVFVIAISLLYHCSLVSNYVHTGDAHMEYFIFQRVKHNAYWSANYPWDVTYGRLNSMLSVTILPTIFSVLLNMDTTWVFKILYPFIFSFVPLGLYKIWQKNIGERIAFASAFFFMVTHVFYTEMLGLNRQMTGELFFVLLLLVVLNKSIHSFKKSLCFFVFSIALIASHYSLALIFFFFMLFSLISLHVLKRSSRSITVAMVLQFFVLMFTWYVYTSRSAIFESFISYGEYVLSQLSNFFDPASREPVVLIGLGLEAPPTVWNAIGRIFVYTTEVFIVVGFVGVLLKRVKIRFEQEYFVSGALSMVLLAALIIVPGLAGTLNMTRFYHILLFFLAPFCVVGAEVIGELIFKKRKAEFATTILLVAVLVPYFLFQSGFVYEMAGVQCWSVPLSKYRMDPSILMCTWAYVNGWKAYGAFWLRDHISVQVTNVYKDWSAHELVSYGMLRYAQYLSNMTKVSSGDVVYLSYLNIVEGMVVTQGGRAFNTTELSFTSDINLVYSNGGCQVYKVPDG</sequence>
<dbReference type="Pfam" id="PF09971">
    <property type="entry name" value="DUF2206"/>
    <property type="match status" value="1"/>
</dbReference>
<feature type="transmembrane region" description="Helical" evidence="1">
    <location>
        <begin position="549"/>
        <end position="571"/>
    </location>
</feature>
<feature type="transmembrane region" description="Helical" evidence="1">
    <location>
        <begin position="137"/>
        <end position="156"/>
    </location>
</feature>
<feature type="transmembrane region" description="Helical" evidence="1">
    <location>
        <begin position="162"/>
        <end position="182"/>
    </location>
</feature>
<keyword evidence="1" id="KW-0812">Transmembrane</keyword>
<comment type="caution">
    <text evidence="2">The sequence shown here is derived from an EMBL/GenBank/DDBJ whole genome shotgun (WGS) entry which is preliminary data.</text>
</comment>
<feature type="transmembrane region" description="Helical" evidence="1">
    <location>
        <begin position="189"/>
        <end position="212"/>
    </location>
</feature>
<feature type="transmembrane region" description="Helical" evidence="1">
    <location>
        <begin position="350"/>
        <end position="377"/>
    </location>
</feature>
<feature type="transmembrane region" description="Helical" evidence="1">
    <location>
        <begin position="68"/>
        <end position="94"/>
    </location>
</feature>
<feature type="transmembrane region" description="Helical" evidence="1">
    <location>
        <begin position="38"/>
        <end position="56"/>
    </location>
</feature>
<evidence type="ECO:0000256" key="1">
    <source>
        <dbReference type="SAM" id="Phobius"/>
    </source>
</evidence>
<dbReference type="AlphaFoldDB" id="A0A7C4W7H6"/>
<dbReference type="EMBL" id="DSZT01000203">
    <property type="protein sequence ID" value="HGU42530.1"/>
    <property type="molecule type" value="Genomic_DNA"/>
</dbReference>
<feature type="transmembrane region" description="Helical" evidence="1">
    <location>
        <begin position="518"/>
        <end position="537"/>
    </location>
</feature>
<dbReference type="InterPro" id="IPR018701">
    <property type="entry name" value="DUF2206_membrane"/>
</dbReference>
<accession>A0A7C4W7H6</accession>
<feature type="transmembrane region" description="Helical" evidence="1">
    <location>
        <begin position="269"/>
        <end position="286"/>
    </location>
</feature>
<feature type="transmembrane region" description="Helical" evidence="1">
    <location>
        <begin position="490"/>
        <end position="512"/>
    </location>
</feature>
<proteinExistence type="predicted"/>
<evidence type="ECO:0000313" key="2">
    <source>
        <dbReference type="EMBL" id="HGU42530.1"/>
    </source>
</evidence>
<feature type="transmembrane region" description="Helical" evidence="1">
    <location>
        <begin position="389"/>
        <end position="407"/>
    </location>
</feature>
<protein>
    <submittedName>
        <fullName evidence="2">DUF2206 domain-containing protein</fullName>
    </submittedName>
</protein>
<name>A0A7C4W7H6_FERPE</name>
<reference evidence="2" key="1">
    <citation type="journal article" date="2020" name="mSystems">
        <title>Genome- and Community-Level Interaction Insights into Carbon Utilization and Element Cycling Functions of Hydrothermarchaeota in Hydrothermal Sediment.</title>
        <authorList>
            <person name="Zhou Z."/>
            <person name="Liu Y."/>
            <person name="Xu W."/>
            <person name="Pan J."/>
            <person name="Luo Z.H."/>
            <person name="Li M."/>
        </authorList>
    </citation>
    <scope>NUCLEOTIDE SEQUENCE [LARGE SCALE GENOMIC DNA]</scope>
    <source>
        <strain evidence="2">SpSt-604</strain>
    </source>
</reference>
<feature type="transmembrane region" description="Helical" evidence="1">
    <location>
        <begin position="243"/>
        <end position="262"/>
    </location>
</feature>
<gene>
    <name evidence="2" type="ORF">ENT72_06425</name>
</gene>
<organism evidence="2">
    <name type="scientific">Fervidobacterium pennivorans</name>
    <dbReference type="NCBI Taxonomy" id="93466"/>
    <lineage>
        <taxon>Bacteria</taxon>
        <taxon>Thermotogati</taxon>
        <taxon>Thermotogota</taxon>
        <taxon>Thermotogae</taxon>
        <taxon>Thermotogales</taxon>
        <taxon>Fervidobacteriaceae</taxon>
        <taxon>Fervidobacterium</taxon>
    </lineage>
</organism>
<feature type="transmembrane region" description="Helical" evidence="1">
    <location>
        <begin position="327"/>
        <end position="344"/>
    </location>
</feature>
<feature type="transmembrane region" description="Helical" evidence="1">
    <location>
        <begin position="12"/>
        <end position="32"/>
    </location>
</feature>
<keyword evidence="1" id="KW-1133">Transmembrane helix</keyword>
<feature type="transmembrane region" description="Helical" evidence="1">
    <location>
        <begin position="460"/>
        <end position="478"/>
    </location>
</feature>
<feature type="transmembrane region" description="Helical" evidence="1">
    <location>
        <begin position="298"/>
        <end position="315"/>
    </location>
</feature>